<organism evidence="2">
    <name type="scientific">viral metagenome</name>
    <dbReference type="NCBI Taxonomy" id="1070528"/>
    <lineage>
        <taxon>unclassified sequences</taxon>
        <taxon>metagenomes</taxon>
        <taxon>organismal metagenomes</taxon>
    </lineage>
</organism>
<sequence length="74" mass="8757">MDKNIIKLFLSIFKYIIIFLEAIMITVFLYVIYKDSIWFQRIFDLILIIPIISVYISVMFAPFLAFFVLLIGIA</sequence>
<evidence type="ECO:0000313" key="2">
    <source>
        <dbReference type="EMBL" id="QHU20917.1"/>
    </source>
</evidence>
<reference evidence="2" key="1">
    <citation type="journal article" date="2020" name="Nature">
        <title>Giant virus diversity and host interactions through global metagenomics.</title>
        <authorList>
            <person name="Schulz F."/>
            <person name="Roux S."/>
            <person name="Paez-Espino D."/>
            <person name="Jungbluth S."/>
            <person name="Walsh D.A."/>
            <person name="Denef V.J."/>
            <person name="McMahon K.D."/>
            <person name="Konstantinidis K.T."/>
            <person name="Eloe-Fadrosh E.A."/>
            <person name="Kyrpides N.C."/>
            <person name="Woyke T."/>
        </authorList>
    </citation>
    <scope>NUCLEOTIDE SEQUENCE</scope>
    <source>
        <strain evidence="2">GVMAG-S-3300013094-100</strain>
    </source>
</reference>
<name>A0A6C0KW59_9ZZZZ</name>
<dbReference type="EMBL" id="MN740976">
    <property type="protein sequence ID" value="QHU20917.1"/>
    <property type="molecule type" value="Genomic_DNA"/>
</dbReference>
<feature type="transmembrane region" description="Helical" evidence="1">
    <location>
        <begin position="45"/>
        <end position="73"/>
    </location>
</feature>
<dbReference type="AlphaFoldDB" id="A0A6C0KW59"/>
<keyword evidence="1" id="KW-0472">Membrane</keyword>
<keyword evidence="1" id="KW-0812">Transmembrane</keyword>
<protein>
    <submittedName>
        <fullName evidence="2">Uncharacterized protein</fullName>
    </submittedName>
</protein>
<accession>A0A6C0KW59</accession>
<feature type="transmembrane region" description="Helical" evidence="1">
    <location>
        <begin position="12"/>
        <end position="33"/>
    </location>
</feature>
<keyword evidence="1" id="KW-1133">Transmembrane helix</keyword>
<evidence type="ECO:0000256" key="1">
    <source>
        <dbReference type="SAM" id="Phobius"/>
    </source>
</evidence>
<proteinExistence type="predicted"/>